<gene>
    <name evidence="5" type="ORF">ACFOZY_10075</name>
</gene>
<organism evidence="5 6">
    <name type="scientific">Chungangia koreensis</name>
    <dbReference type="NCBI Taxonomy" id="752657"/>
    <lineage>
        <taxon>Bacteria</taxon>
        <taxon>Bacillati</taxon>
        <taxon>Bacillota</taxon>
        <taxon>Bacilli</taxon>
        <taxon>Lactobacillales</taxon>
        <taxon>Chungangia</taxon>
    </lineage>
</organism>
<keyword evidence="3" id="KW-0378">Hydrolase</keyword>
<comment type="caution">
    <text evidence="5">The sequence shown here is derived from an EMBL/GenBank/DDBJ whole genome shotgun (WGS) entry which is preliminary data.</text>
</comment>
<dbReference type="InterPro" id="IPR005320">
    <property type="entry name" value="Peptidase_S51"/>
</dbReference>
<evidence type="ECO:0000256" key="4">
    <source>
        <dbReference type="ARBA" id="ARBA00022825"/>
    </source>
</evidence>
<name>A0ABV8X4A7_9LACT</name>
<reference evidence="6" key="1">
    <citation type="journal article" date="2019" name="Int. J. Syst. Evol. Microbiol.">
        <title>The Global Catalogue of Microorganisms (GCM) 10K type strain sequencing project: providing services to taxonomists for standard genome sequencing and annotation.</title>
        <authorList>
            <consortium name="The Broad Institute Genomics Platform"/>
            <consortium name="The Broad Institute Genome Sequencing Center for Infectious Disease"/>
            <person name="Wu L."/>
            <person name="Ma J."/>
        </authorList>
    </citation>
    <scope>NUCLEOTIDE SEQUENCE [LARGE SCALE GENOMIC DNA]</scope>
    <source>
        <strain evidence="6">CCUG 59778</strain>
    </source>
</reference>
<comment type="similarity">
    <text evidence="1">Belongs to the peptidase S51 family.</text>
</comment>
<dbReference type="SUPFAM" id="SSF52317">
    <property type="entry name" value="Class I glutamine amidotransferase-like"/>
    <property type="match status" value="1"/>
</dbReference>
<keyword evidence="6" id="KW-1185">Reference proteome</keyword>
<evidence type="ECO:0000256" key="3">
    <source>
        <dbReference type="ARBA" id="ARBA00022801"/>
    </source>
</evidence>
<evidence type="ECO:0000256" key="2">
    <source>
        <dbReference type="ARBA" id="ARBA00022670"/>
    </source>
</evidence>
<evidence type="ECO:0000256" key="1">
    <source>
        <dbReference type="ARBA" id="ARBA00006534"/>
    </source>
</evidence>
<sequence length="206" mass="23069">MGGIILTSTGFLTDEIRTAFLKTAGAFSSAAIITSASPEKEHNRFARKAHYDLLELGATSVTFLDVEFDDPSCLSDCDVIYINGGNPFRLLHHLRKSGAERLLKEAEPHQSIVGVSAGSIVLGPSLGIVQHFTPEMNTIPLHDLTGLNMTKTTVFPHYDREDLYRHPTGDSIEKRITQYERISDFQVHRLKDCEYLLQDHTRNTQK</sequence>
<keyword evidence="2" id="KW-0645">Protease</keyword>
<dbReference type="EMBL" id="JBHSEC010000019">
    <property type="protein sequence ID" value="MFC4410761.1"/>
    <property type="molecule type" value="Genomic_DNA"/>
</dbReference>
<keyword evidence="4" id="KW-0720">Serine protease</keyword>
<accession>A0ABV8X4A7</accession>
<dbReference type="PANTHER" id="PTHR20842">
    <property type="entry name" value="PROTEASE S51 ALPHA-ASPARTYL DIPEPTIDASE"/>
    <property type="match status" value="1"/>
</dbReference>
<dbReference type="Gene3D" id="3.40.50.880">
    <property type="match status" value="1"/>
</dbReference>
<dbReference type="Pfam" id="PF03575">
    <property type="entry name" value="Peptidase_S51"/>
    <property type="match status" value="1"/>
</dbReference>
<protein>
    <submittedName>
        <fullName evidence="5">Type 1 glutamine amidotransferase-like domain-containing protein</fullName>
    </submittedName>
</protein>
<dbReference type="PANTHER" id="PTHR20842:SF0">
    <property type="entry name" value="ALPHA-ASPARTYL DIPEPTIDASE"/>
    <property type="match status" value="1"/>
</dbReference>
<dbReference type="RefSeq" id="WP_378154965.1">
    <property type="nucleotide sequence ID" value="NZ_JBHSEC010000019.1"/>
</dbReference>
<dbReference type="InterPro" id="IPR029062">
    <property type="entry name" value="Class_I_gatase-like"/>
</dbReference>
<evidence type="ECO:0000313" key="6">
    <source>
        <dbReference type="Proteomes" id="UP001595817"/>
    </source>
</evidence>
<evidence type="ECO:0000313" key="5">
    <source>
        <dbReference type="EMBL" id="MFC4410761.1"/>
    </source>
</evidence>
<proteinExistence type="inferred from homology"/>
<dbReference type="Proteomes" id="UP001595817">
    <property type="component" value="Unassembled WGS sequence"/>
</dbReference>